<dbReference type="SUPFAM" id="SSF50969">
    <property type="entry name" value="YVTN repeat-like/Quinoprotein amine dehydrogenase"/>
    <property type="match status" value="1"/>
</dbReference>
<name>A0A8T9BZF5_9HELO</name>
<keyword evidence="3" id="KW-1185">Reference proteome</keyword>
<accession>A0A8T9BZF5</accession>
<feature type="signal peptide" evidence="1">
    <location>
        <begin position="1"/>
        <end position="20"/>
    </location>
</feature>
<evidence type="ECO:0000313" key="2">
    <source>
        <dbReference type="EMBL" id="TVY73271.1"/>
    </source>
</evidence>
<evidence type="ECO:0000256" key="1">
    <source>
        <dbReference type="SAM" id="SignalP"/>
    </source>
</evidence>
<comment type="caution">
    <text evidence="2">The sequence shown here is derived from an EMBL/GenBank/DDBJ whole genome shotgun (WGS) entry which is preliminary data.</text>
</comment>
<dbReference type="OrthoDB" id="5340947at2759"/>
<dbReference type="Proteomes" id="UP000469558">
    <property type="component" value="Unassembled WGS sequence"/>
</dbReference>
<dbReference type="Gene3D" id="2.130.10.10">
    <property type="entry name" value="YVTN repeat-like/Quinoprotein amine dehydrogenase"/>
    <property type="match status" value="2"/>
</dbReference>
<dbReference type="AlphaFoldDB" id="A0A8T9BZF5"/>
<feature type="chain" id="PRO_5035933405" description="6-phosphogluconolactonase" evidence="1">
    <location>
        <begin position="21"/>
        <end position="388"/>
    </location>
</feature>
<dbReference type="PANTHER" id="PTHR47197:SF3">
    <property type="entry name" value="DIHYDRO-HEME D1 DEHYDROGENASE"/>
    <property type="match status" value="1"/>
</dbReference>
<evidence type="ECO:0000313" key="3">
    <source>
        <dbReference type="Proteomes" id="UP000469558"/>
    </source>
</evidence>
<proteinExistence type="predicted"/>
<sequence length="388" mass="40447">MPHLHHSICWVASLVTAAAALLPPDCQTTAPTQEALDVRTANLSVPSFPFGLAYASNSIAFSSLTTGIIGVLNTSNFEPTLIRTITIPAPYYETGYAISGIAITRDKRTLYATVGQGAVAIDVQKAVSGEANSIVGFLNGTVGISAVEVTLSADDKYAFVSQEYGNVATRNLGAIEVFGIDQSINGSISSTYVGYIALGDAVVGMALSADGSKLYATSEQVGTVNTPQGTLSVLDVETLKTNPSDALLASFDAGCSPVRIAVSQNGEHVWVTARESNMLLAFDAAKLNSNPANSTTAIVASVQVGTSPVGVVFVNHGKHIITADSNRFDYTNTPSGLTVVDVEGKQGFPSIPTGEFPREFAVSPDNKTLLVSQYGSQAIQVVDLFSLA</sequence>
<gene>
    <name evidence="2" type="ORF">LSUE1_G006679</name>
</gene>
<dbReference type="InterPro" id="IPR051200">
    <property type="entry name" value="Host-pathogen_enzymatic-act"/>
</dbReference>
<dbReference type="PANTHER" id="PTHR47197">
    <property type="entry name" value="PROTEIN NIRF"/>
    <property type="match status" value="1"/>
</dbReference>
<dbReference type="InterPro" id="IPR011044">
    <property type="entry name" value="Quino_amine_DH_bsu"/>
</dbReference>
<dbReference type="InterPro" id="IPR015943">
    <property type="entry name" value="WD40/YVTN_repeat-like_dom_sf"/>
</dbReference>
<organism evidence="2 3">
    <name type="scientific">Lachnellula suecica</name>
    <dbReference type="NCBI Taxonomy" id="602035"/>
    <lineage>
        <taxon>Eukaryota</taxon>
        <taxon>Fungi</taxon>
        <taxon>Dikarya</taxon>
        <taxon>Ascomycota</taxon>
        <taxon>Pezizomycotina</taxon>
        <taxon>Leotiomycetes</taxon>
        <taxon>Helotiales</taxon>
        <taxon>Lachnaceae</taxon>
        <taxon>Lachnellula</taxon>
    </lineage>
</organism>
<dbReference type="EMBL" id="QGMK01001133">
    <property type="protein sequence ID" value="TVY73271.1"/>
    <property type="molecule type" value="Genomic_DNA"/>
</dbReference>
<evidence type="ECO:0008006" key="4">
    <source>
        <dbReference type="Google" id="ProtNLM"/>
    </source>
</evidence>
<protein>
    <recommendedName>
        <fullName evidence="4">6-phosphogluconolactonase</fullName>
    </recommendedName>
</protein>
<reference evidence="2 3" key="1">
    <citation type="submission" date="2018-05" db="EMBL/GenBank/DDBJ databases">
        <title>Genome sequencing and assembly of the regulated plant pathogen Lachnellula willkommii and related sister species for the development of diagnostic species identification markers.</title>
        <authorList>
            <person name="Giroux E."/>
            <person name="Bilodeau G."/>
        </authorList>
    </citation>
    <scope>NUCLEOTIDE SEQUENCE [LARGE SCALE GENOMIC DNA]</scope>
    <source>
        <strain evidence="2 3">CBS 268.59</strain>
    </source>
</reference>
<keyword evidence="1" id="KW-0732">Signal</keyword>